<keyword evidence="1" id="KW-0175">Coiled coil</keyword>
<feature type="region of interest" description="Disordered" evidence="2">
    <location>
        <begin position="638"/>
        <end position="665"/>
    </location>
</feature>
<dbReference type="EMBL" id="CP155447">
    <property type="protein sequence ID" value="XBH01566.1"/>
    <property type="molecule type" value="Genomic_DNA"/>
</dbReference>
<dbReference type="SUPFAM" id="SSF52540">
    <property type="entry name" value="P-loop containing nucleoside triphosphate hydrolases"/>
    <property type="match status" value="1"/>
</dbReference>
<evidence type="ECO:0000256" key="1">
    <source>
        <dbReference type="SAM" id="Coils"/>
    </source>
</evidence>
<accession>A0AAU7C8J5</accession>
<sequence>MSRWQIKNLLFYSHDNQKVELPFDLSSVNIIVGESNSGKSALIDSLDYCMGARECHIPGIIAEKCSWVGVVWAKKKTEIVICRALPIPPHKSKEDTYYAIGTPVTIPASAADLHRVANTDGTLRRFEQLLQMAEVIGETFTEREGKRISFRNALPYILVSDDVIIDKISLLRGMNDEHRLSIIDSIPYFLGAVDENTAAAEIRLKKLRMQREREERRREAAKAEASQALARGAVLLQEAVSLGMINAPAGADAANKTLQALQLAAAWAPGLEVDAVGQNTLADLYAQERGLLNSISRARSQLAAARDMLESATGFTQTVQRQRRKLDVQSFFRSGNERETCPICDSSIADRTIPMTSILGALDRLDGDLNEVEQDRPQIDSYIARLEAEIEANTVALSVVREQISAIVKESEAYSQRLELDQRRMRVSGRISYFLESMVEAQEAVAAAPRTDIDAEIRELEGIVDPEAKAERLNALQLQVSGFATQVLKDLPFDENYRDLQIMFDARKVRIQFVRGSKVYDLRDIGGDESYLSGRISALFGLHRLFAEGNRPVPGVIIFDQISRPFYSPETNPGQVRLESSDRTDLKQYVDVLFQEVENQKTLQIILLEHAYFPDDERYTKAVKKQWGDEEKLIPFDWPTHHELAEASPPKAQLDPSPDSDGKPS</sequence>
<dbReference type="Gene3D" id="3.40.50.300">
    <property type="entry name" value="P-loop containing nucleotide triphosphate hydrolases"/>
    <property type="match status" value="1"/>
</dbReference>
<reference evidence="3" key="1">
    <citation type="submission" date="2024-05" db="EMBL/GenBank/DDBJ databases">
        <title>Planctomycetes of the genus Singulisphaera possess chitinolytic capabilities.</title>
        <authorList>
            <person name="Ivanova A."/>
        </authorList>
    </citation>
    <scope>NUCLEOTIDE SEQUENCE</scope>
    <source>
        <strain evidence="3">Ch08T</strain>
    </source>
</reference>
<dbReference type="AlphaFoldDB" id="A0AAU7C8J5"/>
<dbReference type="RefSeq" id="WP_406694305.1">
    <property type="nucleotide sequence ID" value="NZ_CP155447.1"/>
</dbReference>
<gene>
    <name evidence="3" type="ORF">V5E97_24845</name>
</gene>
<protein>
    <submittedName>
        <fullName evidence="3">DUF3732 domain-containing protein</fullName>
    </submittedName>
</protein>
<organism evidence="3">
    <name type="scientific">Singulisphaera sp. Ch08</name>
    <dbReference type="NCBI Taxonomy" id="3120278"/>
    <lineage>
        <taxon>Bacteria</taxon>
        <taxon>Pseudomonadati</taxon>
        <taxon>Planctomycetota</taxon>
        <taxon>Planctomycetia</taxon>
        <taxon>Isosphaerales</taxon>
        <taxon>Isosphaeraceae</taxon>
        <taxon>Singulisphaera</taxon>
    </lineage>
</organism>
<dbReference type="InterPro" id="IPR027417">
    <property type="entry name" value="P-loop_NTPase"/>
</dbReference>
<dbReference type="InterPro" id="IPR022205">
    <property type="entry name" value="DUF3732"/>
</dbReference>
<evidence type="ECO:0000313" key="3">
    <source>
        <dbReference type="EMBL" id="XBH01566.1"/>
    </source>
</evidence>
<proteinExistence type="predicted"/>
<evidence type="ECO:0000256" key="2">
    <source>
        <dbReference type="SAM" id="MobiDB-lite"/>
    </source>
</evidence>
<dbReference type="Pfam" id="PF12532">
    <property type="entry name" value="DUF3732"/>
    <property type="match status" value="1"/>
</dbReference>
<name>A0AAU7C8J5_9BACT</name>
<feature type="coiled-coil region" evidence="1">
    <location>
        <begin position="197"/>
        <end position="231"/>
    </location>
</feature>